<dbReference type="SUPFAM" id="SSF48452">
    <property type="entry name" value="TPR-like"/>
    <property type="match status" value="1"/>
</dbReference>
<sequence length="1497" mass="164332">MDPLSVLGTVLAISQAAQAIRASIDKVKGNKKRLESLVNDIVSSLDDLEKFAKAHLKEVNGSPLLSSAVSKLQHDISLLLGRCQKLARQSDGGHLSKVKAAVKTWNKRDEIEGEFKQSCRRLMILEAFTAARVENASYRLENSIVVRGVEQEAKLRRLEVLVTNVLLDTGFGKQVVQQIGHTIATYPGSNSIENDYLCLQLRTVLDTMEAHPGYRGPISETSTLPLCFQPEFSESIPHDFLVTDVLVLSRTLRASSVFSIAQVARDLQSLAIKLNDLDFTKEACAAQKTAVQLFRNLVGGGGTNIFLPYLAHALKNLAVFLRNSGLSREALLASQDSVGAYRIICQTYPELDFRPVLAISLKTHGEALGNVPGRDSESLEVLAEAKALYSELVEEILAGSRPTNFTLLFSGCNNCLAYGDALRNEGKYTEAFAAHKQALYYLSLVSKEGLDHHVLWNTPNRVFSSVFRVLMMIYENDGGPLSFAEDVVILYWQLLAIDAQRFSSHYFRSLYVFAFIRQFGHPKDAEQITIESQHISTLQFIFTEDSSFYFLENGGCYLGSESFDSAIERLQRTETGLRIIDQTPYLYLSFETDPPFSIPALAETIHRFVVAFASKRPSAALDAVQRATTNAIALQSTHQYLLTRILELLRDISDKIDLSNRARIVPHAQIVLERCRTALSDAEVAKALILFGYTMINAERESEGVAAVEEALSTYRNLLPESPALQSDFISCLKDFGVFLLKSAKPLRAMEILQEAIDLCHKTELNEPQNCTIKSLYVASLLHVCEYLLSTDMHAHAYTLALRVYELVASSSSPVTQSQANQHTVLIQCLRLSGRLDQAREVASDVASALESNGSRPDATEAQLQAYEHLIHCYALQGNREALDTILQKAYTTFKEKMGGDVSPTALGLRHDTLAIIASHYANFDRPENVLPFAKAAVETSSKAIIRNVAQDMQYLESICDVAAFLWNSGKSEDAVGLLESIAESQRDRGTEPESDDPPLRQTVESLSSDSFQEDLRRHMSSILSASSTSNRKLEQPIREVLGIVSNIVELVGRTSDVKGGSAEREAGTKSDSGSRDGPSDETDGMFDPEGVSTPPPLYSPPPSIKDESNTGEHLEDIPDPQPAPLASQIPATAEIDCVSVTQTTVNTKGCASQDWPKLTLVGHGATLLLADDKLFSYGHRVKGKVVVITGGASGIGKESALRFAEHGAKVVIGDLNGPGAQAVVDEIEASGGTAASIKCNVVVWEDLVALFELAISKYKAVDIVIPNAGVNERADFDIVRFQDGKPVQPKLTTMDVNLNAVLYTVHLAQHYLCVNKKDGDLKAIVLIGSVASWVGIPKGNIYSASKHAILGLMRAMHRSLDVKGIRISVIHPFFAVRLFLAGIPMLPVPRIAGAIFYSATDPDPATNASSWLLPDDGPVWLIEKEKFKFGVYKMIDERANAVFNGAKGFIYYKRLFTDIWQNTAPVRNFGFAVALGIYAWKNQEQISTLVSQYLPK</sequence>
<comment type="caution">
    <text evidence="5">The sequence shown here is derived from an EMBL/GenBank/DDBJ whole genome shotgun (WGS) entry which is preliminary data.</text>
</comment>
<feature type="compositionally biased region" description="Basic and acidic residues" evidence="4">
    <location>
        <begin position="1062"/>
        <end position="1079"/>
    </location>
</feature>
<feature type="non-terminal residue" evidence="5">
    <location>
        <position position="1497"/>
    </location>
</feature>
<dbReference type="SUPFAM" id="SSF51735">
    <property type="entry name" value="NAD(P)-binding Rossmann-fold domains"/>
    <property type="match status" value="1"/>
</dbReference>
<gene>
    <name evidence="5" type="ORF">H1R20_g10339</name>
</gene>
<comment type="similarity">
    <text evidence="1">Belongs to the short-chain dehydrogenases/reductases (SDR) family.</text>
</comment>
<name>A0A9W8J662_9AGAR</name>
<feature type="compositionally biased region" description="Basic and acidic residues" evidence="4">
    <location>
        <begin position="1105"/>
        <end position="1117"/>
    </location>
</feature>
<dbReference type="PROSITE" id="PS00061">
    <property type="entry name" value="ADH_SHORT"/>
    <property type="match status" value="1"/>
</dbReference>
<accession>A0A9W8J662</accession>
<keyword evidence="2" id="KW-0521">NADP</keyword>
<dbReference type="OrthoDB" id="2978551at2759"/>
<dbReference type="EMBL" id="JANBPK010001047">
    <property type="protein sequence ID" value="KAJ2926773.1"/>
    <property type="molecule type" value="Genomic_DNA"/>
</dbReference>
<dbReference type="InterPro" id="IPR002347">
    <property type="entry name" value="SDR_fam"/>
</dbReference>
<evidence type="ECO:0000313" key="6">
    <source>
        <dbReference type="Proteomes" id="UP001140091"/>
    </source>
</evidence>
<keyword evidence="6" id="KW-1185">Reference proteome</keyword>
<dbReference type="Gene3D" id="3.40.50.720">
    <property type="entry name" value="NAD(P)-binding Rossmann-like Domain"/>
    <property type="match status" value="1"/>
</dbReference>
<dbReference type="GO" id="GO:0016491">
    <property type="term" value="F:oxidoreductase activity"/>
    <property type="evidence" value="ECO:0007669"/>
    <property type="project" value="UniProtKB-KW"/>
</dbReference>
<dbReference type="PANTHER" id="PTHR43180">
    <property type="entry name" value="3-OXOACYL-(ACYL-CARRIER-PROTEIN) REDUCTASE (AFU_ORTHOLOGUE AFUA_6G11210)"/>
    <property type="match status" value="1"/>
</dbReference>
<reference evidence="5" key="1">
    <citation type="submission" date="2022-06" db="EMBL/GenBank/DDBJ databases">
        <title>Genome Sequence of Candolleomyces eurysporus.</title>
        <authorList>
            <person name="Buettner E."/>
        </authorList>
    </citation>
    <scope>NUCLEOTIDE SEQUENCE</scope>
    <source>
        <strain evidence="5">VTCC 930004</strain>
    </source>
</reference>
<dbReference type="Proteomes" id="UP001140091">
    <property type="component" value="Unassembled WGS sequence"/>
</dbReference>
<organism evidence="5 6">
    <name type="scientific">Candolleomyces eurysporus</name>
    <dbReference type="NCBI Taxonomy" id="2828524"/>
    <lineage>
        <taxon>Eukaryota</taxon>
        <taxon>Fungi</taxon>
        <taxon>Dikarya</taxon>
        <taxon>Basidiomycota</taxon>
        <taxon>Agaricomycotina</taxon>
        <taxon>Agaricomycetes</taxon>
        <taxon>Agaricomycetidae</taxon>
        <taxon>Agaricales</taxon>
        <taxon>Agaricineae</taxon>
        <taxon>Psathyrellaceae</taxon>
        <taxon>Candolleomyces</taxon>
    </lineage>
</organism>
<protein>
    <submittedName>
        <fullName evidence="5">Uncharacterized protein</fullName>
    </submittedName>
</protein>
<proteinExistence type="inferred from homology"/>
<dbReference type="PRINTS" id="PR00081">
    <property type="entry name" value="GDHRDH"/>
</dbReference>
<evidence type="ECO:0000313" key="5">
    <source>
        <dbReference type="EMBL" id="KAJ2926773.1"/>
    </source>
</evidence>
<keyword evidence="3" id="KW-0560">Oxidoreductase</keyword>
<evidence type="ECO:0000256" key="3">
    <source>
        <dbReference type="ARBA" id="ARBA00023002"/>
    </source>
</evidence>
<dbReference type="InterPro" id="IPR020904">
    <property type="entry name" value="Sc_DH/Rdtase_CS"/>
</dbReference>
<evidence type="ECO:0000256" key="2">
    <source>
        <dbReference type="ARBA" id="ARBA00022857"/>
    </source>
</evidence>
<evidence type="ECO:0000256" key="4">
    <source>
        <dbReference type="SAM" id="MobiDB-lite"/>
    </source>
</evidence>
<dbReference type="Pfam" id="PF00106">
    <property type="entry name" value="adh_short"/>
    <property type="match status" value="1"/>
</dbReference>
<dbReference type="InterPro" id="IPR036291">
    <property type="entry name" value="NAD(P)-bd_dom_sf"/>
</dbReference>
<dbReference type="PANTHER" id="PTHR43180:SF33">
    <property type="entry name" value="15-HYDROXYPROSTAGLANDIN DEHYDROGENASE [NAD(+)]-LIKE"/>
    <property type="match status" value="1"/>
</dbReference>
<feature type="compositionally biased region" description="Pro residues" evidence="4">
    <location>
        <begin position="1094"/>
        <end position="1104"/>
    </location>
</feature>
<evidence type="ECO:0000256" key="1">
    <source>
        <dbReference type="ARBA" id="ARBA00006484"/>
    </source>
</evidence>
<feature type="region of interest" description="Disordered" evidence="4">
    <location>
        <begin position="1057"/>
        <end position="1127"/>
    </location>
</feature>
<dbReference type="InterPro" id="IPR011990">
    <property type="entry name" value="TPR-like_helical_dom_sf"/>
</dbReference>
<feature type="region of interest" description="Disordered" evidence="4">
    <location>
        <begin position="984"/>
        <end position="1014"/>
    </location>
</feature>
<dbReference type="Gene3D" id="1.25.40.10">
    <property type="entry name" value="Tetratricopeptide repeat domain"/>
    <property type="match status" value="2"/>
</dbReference>